<dbReference type="Pfam" id="PF00385">
    <property type="entry name" value="Chromo"/>
    <property type="match status" value="1"/>
</dbReference>
<dbReference type="Gene3D" id="3.40.50.300">
    <property type="entry name" value="P-loop containing nucleotide triphosphate hydrolases"/>
    <property type="match status" value="1"/>
</dbReference>
<dbReference type="Gene3D" id="1.10.10.60">
    <property type="entry name" value="Homeodomain-like"/>
    <property type="match status" value="1"/>
</dbReference>
<dbReference type="EMBL" id="ABEU02000020">
    <property type="status" value="NOT_ANNOTATED_CDS"/>
    <property type="molecule type" value="Genomic_DNA"/>
</dbReference>
<keyword evidence="4" id="KW-0378">Hydrolase</keyword>
<dbReference type="Pfam" id="PF00271">
    <property type="entry name" value="Helicase_C"/>
    <property type="match status" value="1"/>
</dbReference>
<dbReference type="GO" id="GO:0140658">
    <property type="term" value="F:ATP-dependent chromatin remodeler activity"/>
    <property type="evidence" value="ECO:0000318"/>
    <property type="project" value="GO_Central"/>
</dbReference>
<gene>
    <name evidence="11" type="primary">LOC112273296</name>
</gene>
<dbReference type="PROSITE" id="PS51194">
    <property type="entry name" value="HELICASE_CTER"/>
    <property type="match status" value="1"/>
</dbReference>
<feature type="domain" description="Helicase C-terminal" evidence="10">
    <location>
        <begin position="899"/>
        <end position="1060"/>
    </location>
</feature>
<feature type="region of interest" description="Disordered" evidence="7">
    <location>
        <begin position="1596"/>
        <end position="1679"/>
    </location>
</feature>
<feature type="compositionally biased region" description="Basic residues" evidence="7">
    <location>
        <begin position="1162"/>
        <end position="1171"/>
    </location>
</feature>
<dbReference type="Proteomes" id="UP000006727">
    <property type="component" value="Chromosome 20"/>
</dbReference>
<feature type="region of interest" description="Disordered" evidence="7">
    <location>
        <begin position="39"/>
        <end position="229"/>
    </location>
</feature>
<dbReference type="PROSITE" id="PS50013">
    <property type="entry name" value="CHROMO_2"/>
    <property type="match status" value="1"/>
</dbReference>
<evidence type="ECO:0000256" key="1">
    <source>
        <dbReference type="ARBA" id="ARBA00004123"/>
    </source>
</evidence>
<reference evidence="11 12" key="1">
    <citation type="journal article" date="2008" name="Science">
        <title>The Physcomitrella genome reveals evolutionary insights into the conquest of land by plants.</title>
        <authorList>
            <person name="Rensing S."/>
            <person name="Lang D."/>
            <person name="Zimmer A."/>
            <person name="Terry A."/>
            <person name="Salamov A."/>
            <person name="Shapiro H."/>
            <person name="Nishiyama T."/>
            <person name="Perroud P.-F."/>
            <person name="Lindquist E."/>
            <person name="Kamisugi Y."/>
            <person name="Tanahashi T."/>
            <person name="Sakakibara K."/>
            <person name="Fujita T."/>
            <person name="Oishi K."/>
            <person name="Shin-I T."/>
            <person name="Kuroki Y."/>
            <person name="Toyoda A."/>
            <person name="Suzuki Y."/>
            <person name="Hashimoto A."/>
            <person name="Yamaguchi K."/>
            <person name="Sugano A."/>
            <person name="Kohara Y."/>
            <person name="Fujiyama A."/>
            <person name="Anterola A."/>
            <person name="Aoki S."/>
            <person name="Ashton N."/>
            <person name="Barbazuk W.B."/>
            <person name="Barker E."/>
            <person name="Bennetzen J."/>
            <person name="Bezanilla M."/>
            <person name="Blankenship R."/>
            <person name="Cho S.H."/>
            <person name="Dutcher S."/>
            <person name="Estelle M."/>
            <person name="Fawcett J.A."/>
            <person name="Gundlach H."/>
            <person name="Hanada K."/>
            <person name="Heyl A."/>
            <person name="Hicks K.A."/>
            <person name="Hugh J."/>
            <person name="Lohr M."/>
            <person name="Mayer K."/>
            <person name="Melkozernov A."/>
            <person name="Murata T."/>
            <person name="Nelson D."/>
            <person name="Pils B."/>
            <person name="Prigge M."/>
            <person name="Reiss B."/>
            <person name="Renner T."/>
            <person name="Rombauts S."/>
            <person name="Rushton P."/>
            <person name="Sanderfoot A."/>
            <person name="Schween G."/>
            <person name="Shiu S.-H."/>
            <person name="Stueber K."/>
            <person name="Theodoulou F.L."/>
            <person name="Tu H."/>
            <person name="Van de Peer Y."/>
            <person name="Verrier P.J."/>
            <person name="Waters E."/>
            <person name="Wood A."/>
            <person name="Yang L."/>
            <person name="Cove D."/>
            <person name="Cuming A."/>
            <person name="Hasebe M."/>
            <person name="Lucas S."/>
            <person name="Mishler D.B."/>
            <person name="Reski R."/>
            <person name="Grigoriev I."/>
            <person name="Quatrano R.S."/>
            <person name="Boore J.L."/>
        </authorList>
    </citation>
    <scope>NUCLEOTIDE SEQUENCE [LARGE SCALE GENOMIC DNA]</scope>
    <source>
        <strain evidence="11 12">cv. Gransden 2004</strain>
    </source>
</reference>
<dbReference type="GeneID" id="112273296"/>
<evidence type="ECO:0000256" key="6">
    <source>
        <dbReference type="ARBA" id="ARBA00023242"/>
    </source>
</evidence>
<dbReference type="GO" id="GO:0003677">
    <property type="term" value="F:DNA binding"/>
    <property type="evidence" value="ECO:0000318"/>
    <property type="project" value="GO_Central"/>
</dbReference>
<evidence type="ECO:0000256" key="3">
    <source>
        <dbReference type="ARBA" id="ARBA00022741"/>
    </source>
</evidence>
<dbReference type="GO" id="GO:0006338">
    <property type="term" value="P:chromatin remodeling"/>
    <property type="evidence" value="ECO:0000318"/>
    <property type="project" value="GO_Central"/>
</dbReference>
<dbReference type="Gene3D" id="3.40.50.10810">
    <property type="entry name" value="Tandem AAA-ATPase domain"/>
    <property type="match status" value="1"/>
</dbReference>
<evidence type="ECO:0000256" key="5">
    <source>
        <dbReference type="ARBA" id="ARBA00022840"/>
    </source>
</evidence>
<feature type="domain" description="Chromo" evidence="8">
    <location>
        <begin position="502"/>
        <end position="561"/>
    </location>
</feature>
<dbReference type="GO" id="GO:0042393">
    <property type="term" value="F:histone binding"/>
    <property type="evidence" value="ECO:0000318"/>
    <property type="project" value="GO_Central"/>
</dbReference>
<dbReference type="GO" id="GO:0005524">
    <property type="term" value="F:ATP binding"/>
    <property type="evidence" value="ECO:0007669"/>
    <property type="project" value="UniProtKB-KW"/>
</dbReference>
<evidence type="ECO:0000313" key="11">
    <source>
        <dbReference type="EnsemblPlants" id="Pp3c20_11500V3.3"/>
    </source>
</evidence>
<dbReference type="GO" id="GO:0003682">
    <property type="term" value="F:chromatin binding"/>
    <property type="evidence" value="ECO:0000318"/>
    <property type="project" value="GO_Central"/>
</dbReference>
<name>A0A7I4BZ59_PHYPA</name>
<feature type="compositionally biased region" description="Basic and acidic residues" evidence="7">
    <location>
        <begin position="1489"/>
        <end position="1511"/>
    </location>
</feature>
<feature type="compositionally biased region" description="Basic and acidic residues" evidence="7">
    <location>
        <begin position="285"/>
        <end position="295"/>
    </location>
</feature>
<dbReference type="SMART" id="SM00298">
    <property type="entry name" value="CHROMO"/>
    <property type="match status" value="2"/>
</dbReference>
<dbReference type="InParanoid" id="A0A7I4BZ59"/>
<evidence type="ECO:0000256" key="4">
    <source>
        <dbReference type="ARBA" id="ARBA00022801"/>
    </source>
</evidence>
<dbReference type="InterPro" id="IPR001650">
    <property type="entry name" value="Helicase_C-like"/>
</dbReference>
<comment type="subcellular location">
    <subcellularLocation>
        <location evidence="1">Nucleus</location>
    </subcellularLocation>
</comment>
<feature type="compositionally biased region" description="Basic and acidic residues" evidence="7">
    <location>
        <begin position="1190"/>
        <end position="1199"/>
    </location>
</feature>
<feature type="compositionally biased region" description="Basic residues" evidence="7">
    <location>
        <begin position="82"/>
        <end position="93"/>
    </location>
</feature>
<reference evidence="11 12" key="2">
    <citation type="journal article" date="2018" name="Plant J.">
        <title>The Physcomitrella patens chromosome-scale assembly reveals moss genome structure and evolution.</title>
        <authorList>
            <person name="Lang D."/>
            <person name="Ullrich K.K."/>
            <person name="Murat F."/>
            <person name="Fuchs J."/>
            <person name="Jenkins J."/>
            <person name="Haas F.B."/>
            <person name="Piednoel M."/>
            <person name="Gundlach H."/>
            <person name="Van Bel M."/>
            <person name="Meyberg R."/>
            <person name="Vives C."/>
            <person name="Morata J."/>
            <person name="Symeonidi A."/>
            <person name="Hiss M."/>
            <person name="Muchero W."/>
            <person name="Kamisugi Y."/>
            <person name="Saleh O."/>
            <person name="Blanc G."/>
            <person name="Decker E.L."/>
            <person name="van Gessel N."/>
            <person name="Grimwood J."/>
            <person name="Hayes R.D."/>
            <person name="Graham S.W."/>
            <person name="Gunter L.E."/>
            <person name="McDaniel S.F."/>
            <person name="Hoernstein S.N.W."/>
            <person name="Larsson A."/>
            <person name="Li F.W."/>
            <person name="Perroud P.F."/>
            <person name="Phillips J."/>
            <person name="Ranjan P."/>
            <person name="Rokshar D.S."/>
            <person name="Rothfels C.J."/>
            <person name="Schneider L."/>
            <person name="Shu S."/>
            <person name="Stevenson D.W."/>
            <person name="Thummler F."/>
            <person name="Tillich M."/>
            <person name="Villarreal Aguilar J.C."/>
            <person name="Widiez T."/>
            <person name="Wong G.K."/>
            <person name="Wymore A."/>
            <person name="Zhang Y."/>
            <person name="Zimmer A.D."/>
            <person name="Quatrano R.S."/>
            <person name="Mayer K.F.X."/>
            <person name="Goodstein D."/>
            <person name="Casacuberta J.M."/>
            <person name="Vandepoele K."/>
            <person name="Reski R."/>
            <person name="Cuming A.C."/>
            <person name="Tuskan G.A."/>
            <person name="Maumus F."/>
            <person name="Salse J."/>
            <person name="Schmutz J."/>
            <person name="Rensing S.A."/>
        </authorList>
    </citation>
    <scope>NUCLEOTIDE SEQUENCE [LARGE SCALE GENOMIC DNA]</scope>
    <source>
        <strain evidence="11 12">cv. Gransden 2004</strain>
    </source>
</reference>
<dbReference type="SMART" id="SM00490">
    <property type="entry name" value="HELICc"/>
    <property type="match status" value="1"/>
</dbReference>
<dbReference type="Pfam" id="PF00176">
    <property type="entry name" value="SNF2-rel_dom"/>
    <property type="match status" value="1"/>
</dbReference>
<feature type="region of interest" description="Disordered" evidence="7">
    <location>
        <begin position="1482"/>
        <end position="1513"/>
    </location>
</feature>
<evidence type="ECO:0000256" key="2">
    <source>
        <dbReference type="ARBA" id="ARBA00022737"/>
    </source>
</evidence>
<dbReference type="GO" id="GO:0005634">
    <property type="term" value="C:nucleus"/>
    <property type="evidence" value="ECO:0000318"/>
    <property type="project" value="GO_Central"/>
</dbReference>
<dbReference type="SUPFAM" id="SSF52540">
    <property type="entry name" value="P-loop containing nucleoside triphosphate hydrolases"/>
    <property type="match status" value="2"/>
</dbReference>
<dbReference type="InterPro" id="IPR000953">
    <property type="entry name" value="Chromo/chromo_shadow_dom"/>
</dbReference>
<feature type="compositionally biased region" description="Polar residues" evidence="7">
    <location>
        <begin position="1201"/>
        <end position="1217"/>
    </location>
</feature>
<evidence type="ECO:0000259" key="8">
    <source>
        <dbReference type="PROSITE" id="PS50013"/>
    </source>
</evidence>
<dbReference type="InterPro" id="IPR000330">
    <property type="entry name" value="SNF2_N"/>
</dbReference>
<keyword evidence="6" id="KW-0539">Nucleus</keyword>
<dbReference type="PANTHER" id="PTHR45623:SF11">
    <property type="entry name" value="KISMET, ISOFORM C"/>
    <property type="match status" value="1"/>
</dbReference>
<evidence type="ECO:0000313" key="12">
    <source>
        <dbReference type="Proteomes" id="UP000006727"/>
    </source>
</evidence>
<dbReference type="GO" id="GO:0016887">
    <property type="term" value="F:ATP hydrolysis activity"/>
    <property type="evidence" value="ECO:0000318"/>
    <property type="project" value="GO_Central"/>
</dbReference>
<dbReference type="InterPro" id="IPR014001">
    <property type="entry name" value="Helicase_ATP-bd"/>
</dbReference>
<dbReference type="PANTHER" id="PTHR45623">
    <property type="entry name" value="CHROMODOMAIN-HELICASE-DNA-BINDING PROTEIN 3-RELATED-RELATED"/>
    <property type="match status" value="1"/>
</dbReference>
<feature type="compositionally biased region" description="Polar residues" evidence="7">
    <location>
        <begin position="198"/>
        <end position="216"/>
    </location>
</feature>
<reference evidence="11" key="3">
    <citation type="submission" date="2020-12" db="UniProtKB">
        <authorList>
            <consortium name="EnsemblPlants"/>
        </authorList>
    </citation>
    <scope>IDENTIFICATION</scope>
</reference>
<feature type="region of interest" description="Disordered" evidence="7">
    <location>
        <begin position="1157"/>
        <end position="1217"/>
    </location>
</feature>
<dbReference type="Gramene" id="Pp3c20_11500V3.3">
    <property type="protein sequence ID" value="Pp3c20_11500V3.3"/>
    <property type="gene ID" value="Pp3c20_11500"/>
</dbReference>
<dbReference type="CDD" id="cd18659">
    <property type="entry name" value="CD2_tandem"/>
    <property type="match status" value="1"/>
</dbReference>
<evidence type="ECO:0008006" key="13">
    <source>
        <dbReference type="Google" id="ProtNLM"/>
    </source>
</evidence>
<evidence type="ECO:0000256" key="7">
    <source>
        <dbReference type="SAM" id="MobiDB-lite"/>
    </source>
</evidence>
<accession>A0A7I4BZ59</accession>
<dbReference type="EnsemblPlants" id="Pp3c20_11500V3.3">
    <property type="protein sequence ID" value="Pp3c20_11500V3.3"/>
    <property type="gene ID" value="Pp3c20_11500"/>
</dbReference>
<feature type="compositionally biased region" description="Acidic residues" evidence="7">
    <location>
        <begin position="45"/>
        <end position="56"/>
    </location>
</feature>
<keyword evidence="2" id="KW-0677">Repeat</keyword>
<feature type="domain" description="Helicase ATP-binding" evidence="9">
    <location>
        <begin position="588"/>
        <end position="760"/>
    </location>
</feature>
<evidence type="ECO:0000259" key="9">
    <source>
        <dbReference type="PROSITE" id="PS51192"/>
    </source>
</evidence>
<dbReference type="InterPro" id="IPR023780">
    <property type="entry name" value="Chromo_domain"/>
</dbReference>
<keyword evidence="12" id="KW-1185">Reference proteome</keyword>
<dbReference type="RefSeq" id="XP_073385551.1">
    <property type="nucleotide sequence ID" value="XM_073529450.1"/>
</dbReference>
<dbReference type="GO" id="GO:0000785">
    <property type="term" value="C:chromatin"/>
    <property type="evidence" value="ECO:0000318"/>
    <property type="project" value="GO_Central"/>
</dbReference>
<organism evidence="11 12">
    <name type="scientific">Physcomitrium patens</name>
    <name type="common">Spreading-leaved earth moss</name>
    <name type="synonym">Physcomitrella patens</name>
    <dbReference type="NCBI Taxonomy" id="3218"/>
    <lineage>
        <taxon>Eukaryota</taxon>
        <taxon>Viridiplantae</taxon>
        <taxon>Streptophyta</taxon>
        <taxon>Embryophyta</taxon>
        <taxon>Bryophyta</taxon>
        <taxon>Bryophytina</taxon>
        <taxon>Bryopsida</taxon>
        <taxon>Funariidae</taxon>
        <taxon>Funariales</taxon>
        <taxon>Funariaceae</taxon>
        <taxon>Physcomitrium</taxon>
    </lineage>
</organism>
<evidence type="ECO:0000259" key="10">
    <source>
        <dbReference type="PROSITE" id="PS51194"/>
    </source>
</evidence>
<keyword evidence="5" id="KW-0067">ATP-binding</keyword>
<feature type="region of interest" description="Disordered" evidence="7">
    <location>
        <begin position="281"/>
        <end position="331"/>
    </location>
</feature>
<dbReference type="InterPro" id="IPR027417">
    <property type="entry name" value="P-loop_NTPase"/>
</dbReference>
<protein>
    <recommendedName>
        <fullName evidence="13">SNF2 family DNA-dependent ATPase</fullName>
    </recommendedName>
</protein>
<sequence length="1679" mass="188798">MRLRERSQVDYTNRVFVDIDLDSKGPLVTREGASASRMISPGVFDEIEQSDSEDSFGGDKPEAISDDSSNLDDDVPVATKIHTGRLRRRKLKAGRLAEGRGEGDDIAGGTRTKAKKPASKDLLLKYLQPNVSNVEDRPSRVNLGSDSEDAFEGAPPLLQAGRRKRKVVAQPRGNSVPLSSDDDGGDDRPLKRCPMKLSNGSSIARFSSRPARQSVLSYKDHSSSDDEQFEPLGAVSKSQDQLGAFSDAQDEEMQDASDKDLVDFGAYAFKKEDNGTKRKLSTKTLCKEKTANDRTRRLRNLSKPASSKGISSDMHHSVEASEESLPGQRRPLREYSIRNLKDASSSDESGPAGLETSKVDAVSKWKPRRWLEGCDGETQHCSEAQDESTSPVLDRLEAEQPVMLNIGVYGIERDEGPAAVAKRIGRVEKILSARKDGDSSLIFTVKEYGKSYRDVVHVNESTLLKHCPQLIRNFLKRLAQLGRVDGHCSDRPDSPAFDPLFTKIDRIIAHEVQKKKKVYLVKWCRLPYTEVTWEKEEKLSGDRLAISRYYQINKVPSPSNSSGKSIQKRFRDGRVLRNYQEEGVTWLDHNFENRTNCVLADEMGLGKTIQSVAMLETLRCKRNLRGPFLVIVPVSTLGHWQREIESLTDMNCIVYSGTQDDRDIIRQYEFNFASNSKALKFNVLLTSFEMLMRDQNKLAKETWQYIIVDEAHRLKSRVSKTTQALRQLKVRKGGLLLLTGTPVQNNTKEIFSLLNLLDPEKFNSEEDFLEKYGEIEDAEQIKDLQENILRPRLLRRMKEDVEKSIPQKEETIVWVELTKDQRLFYKAILENNVASLLKGSSTSNLPNLRNVAMELRKVCNHPFLCDGLEDSLTAKLRSNANDSNASGNLLQNSSGKMILVDKLLPKLKDAGRRVLIFSQFTIMLDLLEDYMIMKGYSYERIDGKIRGSERQAAIDRYSAKDSDIFVFLLSTRAGGLGITLTAADTCIIYDSDWNPQNDLQAMARCHRIGQTKDVKIYRLITRNTYEERLFECSSRKYGLDEAILGNRVGADVNLDHDKHIESLLKHGAYDIMKDGGDEAAAEFNAQDIDQILEQRTQQRQIGGRGNNTFSVATFKTNPEVDAVAESEQDSKCFWQGLMPEACDRTMAEAIAAEVPTDLHPGGLRKRTRGRVNYRENARSLEDSSSDEMDDGMKSKKAGNENDASFSSDLESSEGNGTHINYWSEKELKRLEDRFFALGRDRTEQIREEARLEHRSPEDIDEISNILVELCQSYVGANALLYSTVEDPTSTNAEPRNCTEMGEQPKLQPLVLPASVRKVLESQACKDRIQRNAQRYLQQLHERKVLAEALQIRAFDFMDMPQRSKKLPNWWGLKEDADLLKGAHIHGHKDFKKIRMDSNLSFVNRTGQISESKVRPTHQLYLMCTVSIFQASASAQIRSNVLDLSCCTRQNGEQVQESMPSDQVLGSRLKTLIESLPNGLTDHALKKRASRAEASRKSKMKTDQGKSDEAKKLQPIMNDKNLAEWVTSSIITGGKAESIKDQPISSKAKLKAQARESQKRPVSTLNCLPVLPLEIIKVPTITTEIAQSTLVDECQIQPADPATSPRKPLSQNKQIDLESHKSPQALVLKSKQKAGNVPQENKPPSKKRKLSLSHTAGKSPKESSCRQLSLKSFMKSLPVQ</sequence>
<keyword evidence="3" id="KW-0547">Nucleotide-binding</keyword>
<feature type="compositionally biased region" description="Basic and acidic residues" evidence="7">
    <location>
        <begin position="1172"/>
        <end position="1181"/>
    </location>
</feature>
<proteinExistence type="predicted"/>
<dbReference type="CDD" id="cd18793">
    <property type="entry name" value="SF2_C_SNF"/>
    <property type="match status" value="1"/>
</dbReference>
<dbReference type="InterPro" id="IPR049730">
    <property type="entry name" value="SNF2/RAD54-like_C"/>
</dbReference>
<dbReference type="Gene3D" id="2.40.50.40">
    <property type="match status" value="1"/>
</dbReference>
<dbReference type="InterPro" id="IPR016197">
    <property type="entry name" value="Chromo-like_dom_sf"/>
</dbReference>
<dbReference type="SUPFAM" id="SSF54160">
    <property type="entry name" value="Chromo domain-like"/>
    <property type="match status" value="2"/>
</dbReference>
<dbReference type="PROSITE" id="PS51192">
    <property type="entry name" value="HELICASE_ATP_BIND_1"/>
    <property type="match status" value="1"/>
</dbReference>
<dbReference type="SMART" id="SM00487">
    <property type="entry name" value="DEXDc"/>
    <property type="match status" value="1"/>
</dbReference>
<dbReference type="InterPro" id="IPR038718">
    <property type="entry name" value="SNF2-like_sf"/>
</dbReference>